<evidence type="ECO:0000313" key="9">
    <source>
        <dbReference type="EMBL" id="SES37845.1"/>
    </source>
</evidence>
<dbReference type="Gene3D" id="3.90.1150.10">
    <property type="entry name" value="Aspartate Aminotransferase, domain 1"/>
    <property type="match status" value="1"/>
</dbReference>
<dbReference type="PANTHER" id="PTHR30244:SF34">
    <property type="entry name" value="DTDP-4-AMINO-4,6-DIDEOXYGALACTOSE TRANSAMINASE"/>
    <property type="match status" value="1"/>
</dbReference>
<evidence type="ECO:0000256" key="3">
    <source>
        <dbReference type="ARBA" id="ARBA00022679"/>
    </source>
</evidence>
<dbReference type="RefSeq" id="WP_074758629.1">
    <property type="nucleotide sequence ID" value="NZ_FOGJ01000035.1"/>
</dbReference>
<dbReference type="OrthoDB" id="9810913at2"/>
<dbReference type="Proteomes" id="UP000182584">
    <property type="component" value="Unassembled WGS sequence"/>
</dbReference>
<dbReference type="GO" id="GO:0030170">
    <property type="term" value="F:pyridoxal phosphate binding"/>
    <property type="evidence" value="ECO:0007669"/>
    <property type="project" value="TreeGrafter"/>
</dbReference>
<evidence type="ECO:0000313" key="10">
    <source>
        <dbReference type="Proteomes" id="UP000182584"/>
    </source>
</evidence>
<keyword evidence="2" id="KW-0032">Aminotransferase</keyword>
<dbReference type="InterPro" id="IPR000653">
    <property type="entry name" value="DegT/StrS_aminotransferase"/>
</dbReference>
<evidence type="ECO:0000256" key="5">
    <source>
        <dbReference type="ARBA" id="ARBA00037999"/>
    </source>
</evidence>
<feature type="active site" description="Proton acceptor" evidence="6">
    <location>
        <position position="186"/>
    </location>
</feature>
<reference evidence="9 10" key="1">
    <citation type="submission" date="2016-10" db="EMBL/GenBank/DDBJ databases">
        <authorList>
            <person name="de Groot N.N."/>
        </authorList>
    </citation>
    <scope>NUCLEOTIDE SEQUENCE [LARGE SCALE GENOMIC DNA]</scope>
    <source>
        <strain evidence="9 10">AR40</strain>
    </source>
</reference>
<comment type="cofactor">
    <cofactor evidence="1">
        <name>pyridoxal 5'-phosphate</name>
        <dbReference type="ChEBI" id="CHEBI:597326"/>
    </cofactor>
</comment>
<dbReference type="EMBL" id="FOGJ01000035">
    <property type="protein sequence ID" value="SES37845.1"/>
    <property type="molecule type" value="Genomic_DNA"/>
</dbReference>
<organism evidence="9 10">
    <name type="scientific">Butyrivibrio fibrisolvens</name>
    <dbReference type="NCBI Taxonomy" id="831"/>
    <lineage>
        <taxon>Bacteria</taxon>
        <taxon>Bacillati</taxon>
        <taxon>Bacillota</taxon>
        <taxon>Clostridia</taxon>
        <taxon>Lachnospirales</taxon>
        <taxon>Lachnospiraceae</taxon>
        <taxon>Butyrivibrio</taxon>
    </lineage>
</organism>
<dbReference type="PANTHER" id="PTHR30244">
    <property type="entry name" value="TRANSAMINASE"/>
    <property type="match status" value="1"/>
</dbReference>
<gene>
    <name evidence="9" type="ORF">SAMN04487884_13519</name>
</gene>
<comment type="similarity">
    <text evidence="5 8">Belongs to the DegT/DnrJ/EryC1 family.</text>
</comment>
<evidence type="ECO:0000256" key="2">
    <source>
        <dbReference type="ARBA" id="ARBA00022576"/>
    </source>
</evidence>
<sequence length="376" mass="41874">MSSDKRYFVCEPYLNGNETKYVMDAVSTGWISSSGSYVNKFEDAFAKYCDVKHGIAVCNGTVAIHLALAALGIGQGDEVIIPSFTMIATAFAVCYTGAMPVFVDADKDTWNIDVTKIEDKITPKTKAIIPVHVFGNPCDMDAICDIAKRHNLFVVEDAAEAHGATYKGRKVGSFSDIAAFSFFANKNVTTGEGGMCITNDDNYDMLCRYYKNVCFNPNGPRDYLHNDIGFNYRMSNIHAAIGLAQTEKADEYKKMRMTNHSLYKKYLGDVEGILFQKDEADSENVGWMNTIVLEPEKYGRTRDELVAYLKDNGIDTRLLFKSMSIQPALQKYGCDCSGKYPVTDYLSDNGFYLPSASNLQEEDIKYICDVVKGFAK</sequence>
<name>A0A1H9WVI3_BUTFI</name>
<evidence type="ECO:0000256" key="8">
    <source>
        <dbReference type="RuleBase" id="RU004508"/>
    </source>
</evidence>
<protein>
    <submittedName>
        <fullName evidence="9">Perosamine synthetase</fullName>
    </submittedName>
</protein>
<dbReference type="Pfam" id="PF01041">
    <property type="entry name" value="DegT_DnrJ_EryC1"/>
    <property type="match status" value="1"/>
</dbReference>
<dbReference type="PIRSF" id="PIRSF000390">
    <property type="entry name" value="PLP_StrS"/>
    <property type="match status" value="1"/>
</dbReference>
<proteinExistence type="inferred from homology"/>
<evidence type="ECO:0000256" key="4">
    <source>
        <dbReference type="ARBA" id="ARBA00022898"/>
    </source>
</evidence>
<dbReference type="AlphaFoldDB" id="A0A1H9WVI3"/>
<evidence type="ECO:0000256" key="1">
    <source>
        <dbReference type="ARBA" id="ARBA00001933"/>
    </source>
</evidence>
<evidence type="ECO:0000256" key="6">
    <source>
        <dbReference type="PIRSR" id="PIRSR000390-1"/>
    </source>
</evidence>
<accession>A0A1H9WVI3</accession>
<dbReference type="InterPro" id="IPR015421">
    <property type="entry name" value="PyrdxlP-dep_Trfase_major"/>
</dbReference>
<dbReference type="GO" id="GO:0008483">
    <property type="term" value="F:transaminase activity"/>
    <property type="evidence" value="ECO:0007669"/>
    <property type="project" value="UniProtKB-KW"/>
</dbReference>
<dbReference type="CDD" id="cd00616">
    <property type="entry name" value="AHBA_syn"/>
    <property type="match status" value="1"/>
</dbReference>
<dbReference type="FunFam" id="3.40.640.10:FF:000090">
    <property type="entry name" value="Pyridoxal phosphate-dependent aminotransferase"/>
    <property type="match status" value="1"/>
</dbReference>
<keyword evidence="4 7" id="KW-0663">Pyridoxal phosphate</keyword>
<dbReference type="InterPro" id="IPR015422">
    <property type="entry name" value="PyrdxlP-dep_Trfase_small"/>
</dbReference>
<dbReference type="InterPro" id="IPR015424">
    <property type="entry name" value="PyrdxlP-dep_Trfase"/>
</dbReference>
<dbReference type="Gene3D" id="3.40.640.10">
    <property type="entry name" value="Type I PLP-dependent aspartate aminotransferase-like (Major domain)"/>
    <property type="match status" value="1"/>
</dbReference>
<dbReference type="SUPFAM" id="SSF53383">
    <property type="entry name" value="PLP-dependent transferases"/>
    <property type="match status" value="1"/>
</dbReference>
<evidence type="ECO:0000256" key="7">
    <source>
        <dbReference type="PIRSR" id="PIRSR000390-2"/>
    </source>
</evidence>
<dbReference type="GO" id="GO:0000271">
    <property type="term" value="P:polysaccharide biosynthetic process"/>
    <property type="evidence" value="ECO:0007669"/>
    <property type="project" value="TreeGrafter"/>
</dbReference>
<feature type="modified residue" description="N6-(pyridoxal phosphate)lysine" evidence="7">
    <location>
        <position position="186"/>
    </location>
</feature>
<keyword evidence="3" id="KW-0808">Transferase</keyword>